<dbReference type="AlphaFoldDB" id="A0A486XB05"/>
<keyword evidence="3" id="KW-0812">Transmembrane</keyword>
<reference evidence="11" key="1">
    <citation type="submission" date="2019-03" db="EMBL/GenBank/DDBJ databases">
        <authorList>
            <consortium name="Pathogen Informatics"/>
        </authorList>
    </citation>
    <scope>NUCLEOTIDE SEQUENCE</scope>
    <source>
        <strain evidence="11">Unknown</strain>
    </source>
</reference>
<proteinExistence type="inferred from homology"/>
<name>A0A486XB05_9PAST</name>
<sequence>MKKLGYLFSVLWLSTSTLARAEQPNPMPQEQQLNLNNQQLRKALNTSIAPQQTHTTVISLTSEQLLQQLALLTQALDTASANADNATLHLLLPLYKKLPQTQQDPILLQFAQARLAQTEQNYSEAIEIFQTLLEKYPDITPIRVQLAESLIENHQYHSANKQITEIRQTPDIPKDILIQLNGLKTIEEREKDWSITGNLRFLKEKNVNNAPSQRKIQLENGELTLPEPKSATGIGFYAALSKDFLLADHWRWKNELSTEGKYYWDNHDYTDINTRFSAGIAWQNSQKELALLPFIERRWFATESYSKSKGIALLYRMIFSPQWQGFTNLQLTRKTYDDRTYLDGNQLSSSFILLYHPSTLQAWFTGIDLAREKTKDSSESYRYQAVRFGWEQIWHYGISSSITLGVALRNYDTANFFNIKRKDKEYRSRISLWKQNWHWYGFTPKLTWQWKKLTSNDPYYPYHKNEIFIEIQRNF</sequence>
<gene>
    <name evidence="11" type="ORF">NCTC4101_00201</name>
</gene>
<evidence type="ECO:0000313" key="11">
    <source>
        <dbReference type="EMBL" id="VGM94855.1"/>
    </source>
</evidence>
<evidence type="ECO:0000256" key="7">
    <source>
        <dbReference type="ARBA" id="ARBA00023609"/>
    </source>
</evidence>
<keyword evidence="4 8" id="KW-0732">Signal</keyword>
<dbReference type="InterPro" id="IPR057556">
    <property type="entry name" value="TPR_Slam"/>
</dbReference>
<evidence type="ECO:0000259" key="10">
    <source>
        <dbReference type="Pfam" id="PF24575"/>
    </source>
</evidence>
<comment type="subcellular location">
    <subcellularLocation>
        <location evidence="1">Cell outer membrane</location>
        <topology evidence="1">Multi-pass membrane protein</topology>
    </subcellularLocation>
</comment>
<dbReference type="Pfam" id="PF24575">
    <property type="entry name" value="TPR_Slam"/>
    <property type="match status" value="1"/>
</dbReference>
<evidence type="ECO:0000256" key="3">
    <source>
        <dbReference type="ARBA" id="ARBA00022692"/>
    </source>
</evidence>
<dbReference type="InterPro" id="IPR007655">
    <property type="entry name" value="Slam_C"/>
</dbReference>
<evidence type="ECO:0000259" key="9">
    <source>
        <dbReference type="Pfam" id="PF04575"/>
    </source>
</evidence>
<evidence type="ECO:0000256" key="1">
    <source>
        <dbReference type="ARBA" id="ARBA00004571"/>
    </source>
</evidence>
<dbReference type="InterPro" id="IPR011990">
    <property type="entry name" value="TPR-like_helical_dom_sf"/>
</dbReference>
<feature type="signal peptide" evidence="8">
    <location>
        <begin position="1"/>
        <end position="21"/>
    </location>
</feature>
<organism evidence="11">
    <name type="scientific">uncultured Avibacterium sp</name>
    <dbReference type="NCBI Taxonomy" id="1936169"/>
    <lineage>
        <taxon>Bacteria</taxon>
        <taxon>Pseudomonadati</taxon>
        <taxon>Pseudomonadota</taxon>
        <taxon>Gammaproteobacteria</taxon>
        <taxon>Pasteurellales</taxon>
        <taxon>Pasteurellaceae</taxon>
        <taxon>Avibacterium</taxon>
        <taxon>environmental samples</taxon>
    </lineage>
</organism>
<feature type="chain" id="PRO_5019764601" evidence="8">
    <location>
        <begin position="22"/>
        <end position="475"/>
    </location>
</feature>
<dbReference type="Pfam" id="PF04575">
    <property type="entry name" value="SlipAM"/>
    <property type="match status" value="1"/>
</dbReference>
<evidence type="ECO:0000256" key="5">
    <source>
        <dbReference type="ARBA" id="ARBA00023136"/>
    </source>
</evidence>
<dbReference type="SUPFAM" id="SSF48452">
    <property type="entry name" value="TPR-like"/>
    <property type="match status" value="1"/>
</dbReference>
<evidence type="ECO:0000256" key="4">
    <source>
        <dbReference type="ARBA" id="ARBA00022729"/>
    </source>
</evidence>
<keyword evidence="6" id="KW-0998">Cell outer membrane</keyword>
<accession>A0A486XB05</accession>
<dbReference type="EMBL" id="CAAHDN010000006">
    <property type="protein sequence ID" value="VGM94855.1"/>
    <property type="molecule type" value="Genomic_DNA"/>
</dbReference>
<dbReference type="Gene3D" id="1.25.40.10">
    <property type="entry name" value="Tetratricopeptide repeat domain"/>
    <property type="match status" value="1"/>
</dbReference>
<evidence type="ECO:0000256" key="2">
    <source>
        <dbReference type="ARBA" id="ARBA00022452"/>
    </source>
</evidence>
<protein>
    <submittedName>
        <fullName evidence="11">TPR repeat-containing protein NMB0313</fullName>
    </submittedName>
</protein>
<keyword evidence="5" id="KW-0472">Membrane</keyword>
<evidence type="ECO:0000256" key="6">
    <source>
        <dbReference type="ARBA" id="ARBA00023237"/>
    </source>
</evidence>
<evidence type="ECO:0000256" key="8">
    <source>
        <dbReference type="SAM" id="SignalP"/>
    </source>
</evidence>
<feature type="domain" description="Surface lipoprotein assembly modifier N-terminal TPR repeats region" evidence="10">
    <location>
        <begin position="58"/>
        <end position="162"/>
    </location>
</feature>
<feature type="domain" description="Surface lipoprotein assembly modifier C-terminal" evidence="9">
    <location>
        <begin position="193"/>
        <end position="475"/>
    </location>
</feature>
<comment type="similarity">
    <text evidence="7">Belongs to the Slam family.</text>
</comment>
<dbReference type="GO" id="GO:0009279">
    <property type="term" value="C:cell outer membrane"/>
    <property type="evidence" value="ECO:0007669"/>
    <property type="project" value="UniProtKB-SubCell"/>
</dbReference>
<keyword evidence="2" id="KW-1134">Transmembrane beta strand</keyword>